<dbReference type="InterPro" id="IPR013783">
    <property type="entry name" value="Ig-like_fold"/>
</dbReference>
<reference evidence="11" key="1">
    <citation type="journal article" date="2016" name="Genome Announc.">
        <title>Draft genomes of two strains of Paenibacillus glucanolyticus with capability to degrade lignocellulose.</title>
        <authorList>
            <person name="Mathews S.L."/>
            <person name="Pawlak J."/>
            <person name="Grunden A.M."/>
        </authorList>
    </citation>
    <scope>NUCLEOTIDE SEQUENCE [LARGE SCALE GENOMIC DNA]</scope>
    <source>
        <strain evidence="11">SLM1</strain>
    </source>
</reference>
<dbReference type="InterPro" id="IPR015500">
    <property type="entry name" value="Peptidase_S8_subtilisin-rel"/>
</dbReference>
<evidence type="ECO:0000256" key="5">
    <source>
        <dbReference type="PIRSR" id="PIRSR615500-1"/>
    </source>
</evidence>
<evidence type="ECO:0000256" key="3">
    <source>
        <dbReference type="ARBA" id="ARBA00022801"/>
    </source>
</evidence>
<keyword evidence="2 6" id="KW-0645">Protease</keyword>
<dbReference type="OrthoDB" id="9798386at2"/>
<dbReference type="InterPro" id="IPR036116">
    <property type="entry name" value="FN3_sf"/>
</dbReference>
<dbReference type="PROSITE" id="PS50853">
    <property type="entry name" value="FN3"/>
    <property type="match status" value="1"/>
</dbReference>
<feature type="domain" description="PKD" evidence="9">
    <location>
        <begin position="1740"/>
        <end position="1822"/>
    </location>
</feature>
<dbReference type="PROSITE" id="PS50093">
    <property type="entry name" value="PKD"/>
    <property type="match status" value="1"/>
</dbReference>
<accession>A0A163LX99</accession>
<dbReference type="PRINTS" id="PR00723">
    <property type="entry name" value="SUBTILISIN"/>
</dbReference>
<dbReference type="InterPro" id="IPR003961">
    <property type="entry name" value="FN3_dom"/>
</dbReference>
<evidence type="ECO:0000256" key="4">
    <source>
        <dbReference type="ARBA" id="ARBA00022825"/>
    </source>
</evidence>
<dbReference type="InterPro" id="IPR022409">
    <property type="entry name" value="PKD/Chitinase_dom"/>
</dbReference>
<keyword evidence="8" id="KW-0732">Signal</keyword>
<dbReference type="Pfam" id="PF20773">
    <property type="entry name" value="InhA-like_MAM"/>
    <property type="match status" value="2"/>
</dbReference>
<dbReference type="SUPFAM" id="SSF52743">
    <property type="entry name" value="Subtilisin-like"/>
    <property type="match status" value="1"/>
</dbReference>
<feature type="region of interest" description="Disordered" evidence="7">
    <location>
        <begin position="1116"/>
        <end position="1142"/>
    </location>
</feature>
<organism evidence="11 12">
    <name type="scientific">Paenibacillus glucanolyticus</name>
    <dbReference type="NCBI Taxonomy" id="59843"/>
    <lineage>
        <taxon>Bacteria</taxon>
        <taxon>Bacillati</taxon>
        <taxon>Bacillota</taxon>
        <taxon>Bacilli</taxon>
        <taxon>Bacillales</taxon>
        <taxon>Paenibacillaceae</taxon>
        <taxon>Paenibacillus</taxon>
    </lineage>
</organism>
<dbReference type="SUPFAM" id="SSF49265">
    <property type="entry name" value="Fibronectin type III"/>
    <property type="match status" value="1"/>
</dbReference>
<dbReference type="Gene3D" id="2.60.40.1120">
    <property type="entry name" value="Carboxypeptidase-like, regulatory domain"/>
    <property type="match status" value="2"/>
</dbReference>
<dbReference type="PANTHER" id="PTHR43806:SF67">
    <property type="entry name" value="EGF-LIKE DOMAIN-CONTAINING PROTEIN"/>
    <property type="match status" value="1"/>
</dbReference>
<feature type="compositionally biased region" description="Basic and acidic residues" evidence="7">
    <location>
        <begin position="179"/>
        <end position="192"/>
    </location>
</feature>
<feature type="domain" description="Fibronectin type-III" evidence="10">
    <location>
        <begin position="827"/>
        <end position="922"/>
    </location>
</feature>
<keyword evidence="4 6" id="KW-0720">Serine protease</keyword>
<dbReference type="CDD" id="cd07481">
    <property type="entry name" value="Peptidases_S8_BacillopeptidaseF-like"/>
    <property type="match status" value="1"/>
</dbReference>
<dbReference type="InterPro" id="IPR000209">
    <property type="entry name" value="Peptidase_S8/S53_dom"/>
</dbReference>
<dbReference type="SUPFAM" id="SSF49899">
    <property type="entry name" value="Concanavalin A-like lectins/glucanases"/>
    <property type="match status" value="1"/>
</dbReference>
<dbReference type="Gene3D" id="2.60.120.260">
    <property type="entry name" value="Galactose-binding domain-like"/>
    <property type="match status" value="1"/>
</dbReference>
<dbReference type="Gene3D" id="2.60.40.10">
    <property type="entry name" value="Immunoglobulins"/>
    <property type="match status" value="4"/>
</dbReference>
<comment type="caution">
    <text evidence="11">The sequence shown here is derived from an EMBL/GenBank/DDBJ whole genome shotgun (WGS) entry which is preliminary data.</text>
</comment>
<name>A0A163LX99_9BACL</name>
<dbReference type="Pfam" id="PF18911">
    <property type="entry name" value="PKD_4"/>
    <property type="match status" value="1"/>
</dbReference>
<dbReference type="Pfam" id="PF00082">
    <property type="entry name" value="Peptidase_S8"/>
    <property type="match status" value="1"/>
</dbReference>
<dbReference type="InterPro" id="IPR010259">
    <property type="entry name" value="S8pro/Inhibitor_I9"/>
</dbReference>
<feature type="active site" description="Charge relay system" evidence="5 6">
    <location>
        <position position="257"/>
    </location>
</feature>
<dbReference type="InterPro" id="IPR050131">
    <property type="entry name" value="Peptidase_S8_subtilisin-like"/>
</dbReference>
<evidence type="ECO:0000259" key="9">
    <source>
        <dbReference type="PROSITE" id="PS50093"/>
    </source>
</evidence>
<dbReference type="EMBL" id="LWMH01000001">
    <property type="protein sequence ID" value="KZS48554.1"/>
    <property type="molecule type" value="Genomic_DNA"/>
</dbReference>
<feature type="active site" description="Charge relay system" evidence="5 6">
    <location>
        <position position="480"/>
    </location>
</feature>
<dbReference type="NCBIfam" id="NF038128">
    <property type="entry name" value="choice_anch_J"/>
    <property type="match status" value="1"/>
</dbReference>
<evidence type="ECO:0000313" key="12">
    <source>
        <dbReference type="Proteomes" id="UP000076796"/>
    </source>
</evidence>
<evidence type="ECO:0000256" key="6">
    <source>
        <dbReference type="PROSITE-ProRule" id="PRU01240"/>
    </source>
</evidence>
<evidence type="ECO:0000259" key="10">
    <source>
        <dbReference type="PROSITE" id="PS50853"/>
    </source>
</evidence>
<evidence type="ECO:0000256" key="7">
    <source>
        <dbReference type="SAM" id="MobiDB-lite"/>
    </source>
</evidence>
<dbReference type="Pfam" id="PF09136">
    <property type="entry name" value="Glucodextran_B"/>
    <property type="match status" value="1"/>
</dbReference>
<dbReference type="InterPro" id="IPR013320">
    <property type="entry name" value="ConA-like_dom_sf"/>
</dbReference>
<gene>
    <name evidence="11" type="ORF">AWU65_22785</name>
</gene>
<keyword evidence="3 6" id="KW-0378">Hydrolase</keyword>
<dbReference type="CDD" id="cd00146">
    <property type="entry name" value="PKD"/>
    <property type="match status" value="1"/>
</dbReference>
<feature type="chain" id="PRO_5007844105" evidence="8">
    <location>
        <begin position="30"/>
        <end position="1822"/>
    </location>
</feature>
<dbReference type="Pfam" id="PF13715">
    <property type="entry name" value="CarbopepD_reg_2"/>
    <property type="match status" value="1"/>
</dbReference>
<feature type="region of interest" description="Disordered" evidence="7">
    <location>
        <begin position="179"/>
        <end position="204"/>
    </location>
</feature>
<dbReference type="InterPro" id="IPR008969">
    <property type="entry name" value="CarboxyPept-like_regulatory"/>
</dbReference>
<dbReference type="InterPro" id="IPR000601">
    <property type="entry name" value="PKD_dom"/>
</dbReference>
<dbReference type="Pfam" id="PF05922">
    <property type="entry name" value="Inhibitor_I9"/>
    <property type="match status" value="1"/>
</dbReference>
<evidence type="ECO:0000256" key="1">
    <source>
        <dbReference type="ARBA" id="ARBA00011073"/>
    </source>
</evidence>
<dbReference type="STRING" id="59843.A3958_22045"/>
<dbReference type="Gene3D" id="3.40.50.200">
    <property type="entry name" value="Peptidase S8/S53 domain"/>
    <property type="match status" value="1"/>
</dbReference>
<dbReference type="GO" id="GO:0006508">
    <property type="term" value="P:proteolysis"/>
    <property type="evidence" value="ECO:0007669"/>
    <property type="project" value="UniProtKB-KW"/>
</dbReference>
<proteinExistence type="inferred from homology"/>
<dbReference type="SUPFAM" id="SSF49299">
    <property type="entry name" value="PKD domain"/>
    <property type="match status" value="1"/>
</dbReference>
<dbReference type="GO" id="GO:0004252">
    <property type="term" value="F:serine-type endopeptidase activity"/>
    <property type="evidence" value="ECO:0007669"/>
    <property type="project" value="UniProtKB-UniRule"/>
</dbReference>
<dbReference type="InterPro" id="IPR033857">
    <property type="entry name" value="Bacillopeptidase_F"/>
</dbReference>
<dbReference type="PANTHER" id="PTHR43806">
    <property type="entry name" value="PEPTIDASE S8"/>
    <property type="match status" value="1"/>
</dbReference>
<evidence type="ECO:0000256" key="2">
    <source>
        <dbReference type="ARBA" id="ARBA00022670"/>
    </source>
</evidence>
<protein>
    <submittedName>
        <fullName evidence="11">Serine protease</fullName>
    </submittedName>
</protein>
<dbReference type="InterPro" id="IPR023828">
    <property type="entry name" value="Peptidase_S8_Ser-AS"/>
</dbReference>
<feature type="active site" description="Charge relay system" evidence="5 6">
    <location>
        <position position="303"/>
    </location>
</feature>
<evidence type="ECO:0000256" key="8">
    <source>
        <dbReference type="SAM" id="SignalP"/>
    </source>
</evidence>
<dbReference type="Proteomes" id="UP000076796">
    <property type="component" value="Unassembled WGS sequence"/>
</dbReference>
<sequence length="1822" mass="195260">MIKLNRLRKPLSMGLSLLLAASFIHPVSADNTSSQKIDMKSSLAQIATDKVSNKLSKQFEKDDYVTYLVKMKEQVDTASVSKQAMEKATLEKQTPSATKLSVRTSVVSSLRETASRTQYTLERYLDKALDLGKVKEYKSYFIVNALAVTSTQEVMEEIALLPEVDKILPNEERFLQKAEVNTKDASTEKESSTPKTSVQESGVSVIQPAVPKGARDEATNAPQPQTENVEWNIDYVNAPEVWERGIDGTGIVVANLDSGVDYTHPALNRKWRGYDASGNIVDPELSWYDPHSGSSLPADGDGHGTHTMGTMVGSEEDGSNQIGVAPGATWIAVRIFNPGTTDAIILDGGQWLIAPVDAEGNLHPELAPDVVNNSWGGGAGLDEWFRPMVQAWRDAQIFPEFSAGNVRPTNPGGPGSVANPANYPESFATGATDINGNLASFSLRGPSPYDEIKPEVSAPGVNIRSSVPGGAYEGGWDGTSMAGPHTTALAALLLQANHSLNVDQLEQIIMETATPRTDSQYPTSPNNGYGHGIINALDAVGSVVEGIGTVSGRVVTAGDDLEEPVLEHTQVSSAFTGIDVPLTARVTDNVGVTAVEAFARTAGTSQYVYLPMNRIAGDSKDGTYTAVIPAFLIESQGLEYYIRVNDYGNNGFESSVYKVEVSDGVQPGYIQDFEENNLGFTAGGTGSAWVWGSPTSGPGGAYSGDKLIATNLEGTYGASSNAYLLAPPIDLTDSPEGGLLTFKHWYDLERNIDWGKVYIAAEENDFAFQEVLSFTGTSGGWVTQYVDLRAYAGQQVFVQFNLTSDASVQKAGWYIDDFEIQAPDDIAPGAPSGLAVSADILGNATLNWTGPDAEDLKSYTVYRSTASGTGYEAIGNTAATTYTDTTTVTGSTYYYTVAAVDYSGNESEKSSEVSIDIVVPEDIYTDHFDGSSDNGWTHSGVKDEWERGVPVSGPGHAFSVPNAWATDLDNTYESGSNYSLVSPVVDLTQVTEATLTFNHWYEIEGGYDYGYVEASSDGGNTWSELGKFSHNTNGKQWTPVFYDLDAWKGNEVQFRFRLTSDNSVVKTGWYIDDFRILGVAPGAVTKDTAEVLHSDKPKPAYDNPWYKISRTDKYEFNQSKQPQPEAGKPGTGEVTPQSLPASATVTVLETGRSVKTDPATGKYSFSHVAGDYTLKAEAYGYYPRTEVVTITDGGSAKANFNLEAIPHGQIEGVVTDERTGEPVSGASIAVLEDPRVGDVRTGEDGRFTLDVLEGTYTLSILAADYYGETVEITVPGNGTAEANVTLKPFIGFPGEIAYDDGIPENARAFVAAGNAWAVRMTPEHEAAQLTGASLRFWNTEWPQPGGTAFQYAVYDVSGENGAPGRLLAGPFDGTALRNDQWTTVEFPEPVVVQGDFYIVYVQTEAGNNAPGLATDESGENALRSWQRVSGAWSQAPAEEGNYMIRAVVRYPVNAPIITSPVNHAYTNEQTVTLTGTSPASGAEIRIYNGEEAAGTTVVENGQFTLNVELTPGTNSLTAEAVVNGKATDRSLPVVVTLDQTAPELTIVTPEEGSHTNTEVVHVTGSALDEFIDTLTVNEQQVQLGEDGSFTHRVLVNEGENTIAVKAKDLAGNESTVTRTVYVDTALPEISNISPAEDVRITAGETVTVSFDSVPNLQASFRIELPLDLSAQGRGEIPLTETESGHYSGTYTTPSSLVLDGGIIVIRVRDAAGNTSETEAGGRLYVSSGQGENPEPPTNQDPVAVIQAPSNAKKKKNVEFDARSSVDEDGEIVSYVWDFGDGSTASKAKVKHKFNNAGTYTVRLTVTDNEGGVNSAVHTIIIQ</sequence>
<feature type="signal peptide" evidence="8">
    <location>
        <begin position="1"/>
        <end position="29"/>
    </location>
</feature>
<dbReference type="InterPro" id="IPR035986">
    <property type="entry name" value="PKD_dom_sf"/>
</dbReference>
<dbReference type="RefSeq" id="WP_063479416.1">
    <property type="nucleotide sequence ID" value="NZ_CP147845.1"/>
</dbReference>
<dbReference type="SMART" id="SM00089">
    <property type="entry name" value="PKD"/>
    <property type="match status" value="1"/>
</dbReference>
<evidence type="ECO:0000313" key="11">
    <source>
        <dbReference type="EMBL" id="KZS48554.1"/>
    </source>
</evidence>
<comment type="similarity">
    <text evidence="1 6">Belongs to the peptidase S8 family.</text>
</comment>
<dbReference type="GeneID" id="97555890"/>
<dbReference type="PROSITE" id="PS51892">
    <property type="entry name" value="SUBTILASE"/>
    <property type="match status" value="1"/>
</dbReference>
<dbReference type="InterPro" id="IPR036852">
    <property type="entry name" value="Peptidase_S8/S53_dom_sf"/>
</dbReference>
<dbReference type="SUPFAM" id="SSF49464">
    <property type="entry name" value="Carboxypeptidase regulatory domain-like"/>
    <property type="match status" value="2"/>
</dbReference>
<keyword evidence="12" id="KW-1185">Reference proteome</keyword>
<dbReference type="PROSITE" id="PS00138">
    <property type="entry name" value="SUBTILASE_SER"/>
    <property type="match status" value="1"/>
</dbReference>